<reference evidence="2 3" key="1">
    <citation type="submission" date="2018-09" db="EMBL/GenBank/DDBJ databases">
        <title>Cohnella cavernae sp. nov., isolated from a karst cave.</title>
        <authorList>
            <person name="Zhu H."/>
        </authorList>
    </citation>
    <scope>NUCLEOTIDE SEQUENCE [LARGE SCALE GENOMIC DNA]</scope>
    <source>
        <strain evidence="2 3">K2E09-144</strain>
    </source>
</reference>
<feature type="transmembrane region" description="Helical" evidence="1">
    <location>
        <begin position="6"/>
        <end position="23"/>
    </location>
</feature>
<comment type="caution">
    <text evidence="2">The sequence shown here is derived from an EMBL/GenBank/DDBJ whole genome shotgun (WGS) entry which is preliminary data.</text>
</comment>
<keyword evidence="1" id="KW-0812">Transmembrane</keyword>
<evidence type="ECO:0000313" key="3">
    <source>
        <dbReference type="Proteomes" id="UP000266340"/>
    </source>
</evidence>
<keyword evidence="1" id="KW-1133">Transmembrane helix</keyword>
<organism evidence="2 3">
    <name type="scientific">Cohnella faecalis</name>
    <dbReference type="NCBI Taxonomy" id="2315694"/>
    <lineage>
        <taxon>Bacteria</taxon>
        <taxon>Bacillati</taxon>
        <taxon>Bacillota</taxon>
        <taxon>Bacilli</taxon>
        <taxon>Bacillales</taxon>
        <taxon>Paenibacillaceae</taxon>
        <taxon>Cohnella</taxon>
    </lineage>
</organism>
<dbReference type="InterPro" id="IPR009526">
    <property type="entry name" value="DUF1146"/>
</dbReference>
<dbReference type="Proteomes" id="UP000266340">
    <property type="component" value="Unassembled WGS sequence"/>
</dbReference>
<sequence length="76" mass="8757">MGLNGLFAIFVTLGCIALAWILLQEVKWDAFVRNPRSPRARMIQVVLAVIVGHLMSRFFLDYWEWAGAMKWLFQSG</sequence>
<evidence type="ECO:0000256" key="1">
    <source>
        <dbReference type="SAM" id="Phobius"/>
    </source>
</evidence>
<keyword evidence="3" id="KW-1185">Reference proteome</keyword>
<dbReference type="OrthoDB" id="1651016at2"/>
<keyword evidence="1" id="KW-0472">Membrane</keyword>
<feature type="transmembrane region" description="Helical" evidence="1">
    <location>
        <begin position="43"/>
        <end position="60"/>
    </location>
</feature>
<dbReference type="AlphaFoldDB" id="A0A398CL52"/>
<protein>
    <submittedName>
        <fullName evidence="2">DUF1146 domain-containing protein</fullName>
    </submittedName>
</protein>
<gene>
    <name evidence="2" type="ORF">D3H35_14685</name>
</gene>
<dbReference type="EMBL" id="QXJM01000039">
    <property type="protein sequence ID" value="RIE03135.1"/>
    <property type="molecule type" value="Genomic_DNA"/>
</dbReference>
<proteinExistence type="predicted"/>
<accession>A0A398CL52</accession>
<evidence type="ECO:0000313" key="2">
    <source>
        <dbReference type="EMBL" id="RIE03135.1"/>
    </source>
</evidence>
<dbReference type="Pfam" id="PF06612">
    <property type="entry name" value="DUF1146"/>
    <property type="match status" value="1"/>
</dbReference>
<name>A0A398CL52_9BACL</name>